<proteinExistence type="predicted"/>
<evidence type="ECO:0000259" key="1">
    <source>
        <dbReference type="Pfam" id="PF13280"/>
    </source>
</evidence>
<reference evidence="2 3" key="1">
    <citation type="submission" date="2017-07" db="EMBL/GenBank/DDBJ databases">
        <title>Isolation and whole genome analysis of endospore-forming bacteria from heroin.</title>
        <authorList>
            <person name="Kalinowski J."/>
            <person name="Ahrens B."/>
            <person name="Al-Dilaimi A."/>
            <person name="Winkler A."/>
            <person name="Wibberg D."/>
            <person name="Schleenbecker U."/>
            <person name="Ruckert C."/>
            <person name="Wolfel R."/>
            <person name="Grass G."/>
        </authorList>
    </citation>
    <scope>NUCLEOTIDE SEQUENCE [LARGE SCALE GENOMIC DNA]</scope>
    <source>
        <strain evidence="2 3">7539</strain>
    </source>
</reference>
<name>A0A268P3X1_SHOCL</name>
<sequence length="77" mass="8973">MMIRLLNRAATEQGRVELIYEAKNKKLTQREVTVYTVTETHVFCYCHLKNAYRAFALDHILSCAWLTNKRGNRSLIG</sequence>
<evidence type="ECO:0000313" key="3">
    <source>
        <dbReference type="Proteomes" id="UP000216207"/>
    </source>
</evidence>
<evidence type="ECO:0000313" key="2">
    <source>
        <dbReference type="EMBL" id="PAE90442.1"/>
    </source>
</evidence>
<protein>
    <recommendedName>
        <fullName evidence="1">WYL domain-containing protein</fullName>
    </recommendedName>
</protein>
<gene>
    <name evidence="2" type="ORF">CHH72_00705</name>
</gene>
<dbReference type="PROSITE" id="PS52050">
    <property type="entry name" value="WYL"/>
    <property type="match status" value="1"/>
</dbReference>
<dbReference type="RefSeq" id="WP_035203904.1">
    <property type="nucleotide sequence ID" value="NZ_BOQS01000005.1"/>
</dbReference>
<dbReference type="Proteomes" id="UP000216207">
    <property type="component" value="Unassembled WGS sequence"/>
</dbReference>
<organism evidence="2 3">
    <name type="scientific">Shouchella clausii</name>
    <name type="common">Alkalihalobacillus clausii</name>
    <dbReference type="NCBI Taxonomy" id="79880"/>
    <lineage>
        <taxon>Bacteria</taxon>
        <taxon>Bacillati</taxon>
        <taxon>Bacillota</taxon>
        <taxon>Bacilli</taxon>
        <taxon>Bacillales</taxon>
        <taxon>Bacillaceae</taxon>
        <taxon>Shouchella</taxon>
    </lineage>
</organism>
<dbReference type="EMBL" id="NPCC01000004">
    <property type="protein sequence ID" value="PAE90442.1"/>
    <property type="molecule type" value="Genomic_DNA"/>
</dbReference>
<dbReference type="InterPro" id="IPR026881">
    <property type="entry name" value="WYL_dom"/>
</dbReference>
<dbReference type="Pfam" id="PF13280">
    <property type="entry name" value="WYL"/>
    <property type="match status" value="1"/>
</dbReference>
<accession>A0A268P3X1</accession>
<dbReference type="AlphaFoldDB" id="A0A268P3X1"/>
<feature type="domain" description="WYL" evidence="1">
    <location>
        <begin position="3"/>
        <end position="62"/>
    </location>
</feature>
<comment type="caution">
    <text evidence="2">The sequence shown here is derived from an EMBL/GenBank/DDBJ whole genome shotgun (WGS) entry which is preliminary data.</text>
</comment>